<dbReference type="Proteomes" id="UP001144397">
    <property type="component" value="Unassembled WGS sequence"/>
</dbReference>
<reference evidence="2 4" key="2">
    <citation type="submission" date="2023-07" db="EMBL/GenBank/DDBJ databases">
        <title>Genomic Encyclopedia of Type Strains, Phase IV (KMG-IV): sequencing the most valuable type-strain genomes for metagenomic binning, comparative biology and taxonomic classification.</title>
        <authorList>
            <person name="Goeker M."/>
        </authorList>
    </citation>
    <scope>NUCLEOTIDE SEQUENCE [LARGE SCALE GENOMIC DNA]</scope>
    <source>
        <strain evidence="2 4">DSM 338</strain>
    </source>
</reference>
<dbReference type="EMBL" id="BSDO01000004">
    <property type="protein sequence ID" value="GLI23511.1"/>
    <property type="molecule type" value="Genomic_DNA"/>
</dbReference>
<evidence type="ECO:0000313" key="3">
    <source>
        <dbReference type="Proteomes" id="UP001144397"/>
    </source>
</evidence>
<evidence type="ECO:0000313" key="1">
    <source>
        <dbReference type="EMBL" id="GLI23511.1"/>
    </source>
</evidence>
<dbReference type="EMBL" id="JAVDPY010000005">
    <property type="protein sequence ID" value="MDR6334468.1"/>
    <property type="molecule type" value="Genomic_DNA"/>
</dbReference>
<dbReference type="AlphaFoldDB" id="A0A9W6CNX9"/>
<sequence length="79" mass="9364">MRRKGEFSRMQLERDYPFQVAIHPDLARDISQLRFYPSIAPRRKTMVLRGEHRVVVCFGKEDEARAFMRHSQGELVRCG</sequence>
<evidence type="ECO:0000313" key="4">
    <source>
        <dbReference type="Proteomes" id="UP001245370"/>
    </source>
</evidence>
<reference evidence="1" key="1">
    <citation type="submission" date="2022-12" db="EMBL/GenBank/DDBJ databases">
        <title>Reference genome sequencing for broad-spectrum identification of bacterial and archaeal isolates by mass spectrometry.</title>
        <authorList>
            <person name="Sekiguchi Y."/>
            <person name="Tourlousse D.M."/>
        </authorList>
    </citation>
    <scope>NUCLEOTIDE SEQUENCE</scope>
    <source>
        <strain evidence="1">301</strain>
    </source>
</reference>
<dbReference type="Proteomes" id="UP001245370">
    <property type="component" value="Unassembled WGS sequence"/>
</dbReference>
<dbReference type="RefSeq" id="WP_281808362.1">
    <property type="nucleotide sequence ID" value="NZ_BSDO01000004.1"/>
</dbReference>
<dbReference type="GeneID" id="95763968"/>
<keyword evidence="4" id="KW-1185">Reference proteome</keyword>
<gene>
    <name evidence="2" type="ORF">GGQ86_002950</name>
    <name evidence="1" type="ORF">XFLAVUS301_31850</name>
</gene>
<proteinExistence type="predicted"/>
<evidence type="ECO:0000313" key="2">
    <source>
        <dbReference type="EMBL" id="MDR6334468.1"/>
    </source>
</evidence>
<name>A0A9W6CNX9_XANFL</name>
<protein>
    <submittedName>
        <fullName evidence="1">Uncharacterized protein</fullName>
    </submittedName>
</protein>
<accession>A0A9W6CNX9</accession>
<comment type="caution">
    <text evidence="1">The sequence shown here is derived from an EMBL/GenBank/DDBJ whole genome shotgun (WGS) entry which is preliminary data.</text>
</comment>
<organism evidence="1 3">
    <name type="scientific">Xanthobacter flavus</name>
    <dbReference type="NCBI Taxonomy" id="281"/>
    <lineage>
        <taxon>Bacteria</taxon>
        <taxon>Pseudomonadati</taxon>
        <taxon>Pseudomonadota</taxon>
        <taxon>Alphaproteobacteria</taxon>
        <taxon>Hyphomicrobiales</taxon>
        <taxon>Xanthobacteraceae</taxon>
        <taxon>Xanthobacter</taxon>
    </lineage>
</organism>